<name>H3AN88_LATCH</name>
<dbReference type="EMBL" id="AFYH01075513">
    <property type="status" value="NOT_ANNOTATED_CDS"/>
    <property type="molecule type" value="Genomic_DNA"/>
</dbReference>
<dbReference type="SUPFAM" id="SSF52540">
    <property type="entry name" value="P-loop containing nucleoside triphosphate hydrolases"/>
    <property type="match status" value="2"/>
</dbReference>
<dbReference type="PANTHER" id="PTHR23077">
    <property type="entry name" value="AAA-FAMILY ATPASE"/>
    <property type="match status" value="1"/>
</dbReference>
<organism evidence="3 4">
    <name type="scientific">Latimeria chalumnae</name>
    <name type="common">Coelacanth</name>
    <dbReference type="NCBI Taxonomy" id="7897"/>
    <lineage>
        <taxon>Eukaryota</taxon>
        <taxon>Metazoa</taxon>
        <taxon>Chordata</taxon>
        <taxon>Craniata</taxon>
        <taxon>Vertebrata</taxon>
        <taxon>Euteleostomi</taxon>
        <taxon>Coelacanthiformes</taxon>
        <taxon>Coelacanthidae</taxon>
        <taxon>Latimeria</taxon>
    </lineage>
</organism>
<accession>H3AN88</accession>
<protein>
    <recommendedName>
        <fullName evidence="5">AAA+ ATPase domain-containing protein</fullName>
    </recommendedName>
</protein>
<dbReference type="GO" id="GO:0005829">
    <property type="term" value="C:cytosol"/>
    <property type="evidence" value="ECO:0007669"/>
    <property type="project" value="TreeGrafter"/>
</dbReference>
<dbReference type="PANTHER" id="PTHR23077:SF9">
    <property type="entry name" value="PEROXISOMAL ATPASE PEX6"/>
    <property type="match status" value="1"/>
</dbReference>
<dbReference type="FunFam" id="3.40.50.300:FF:000988">
    <property type="entry name" value="peroxisome biogenesis factor 6"/>
    <property type="match status" value="1"/>
</dbReference>
<dbReference type="EMBL" id="AFYH01075511">
    <property type="status" value="NOT_ANNOTATED_CDS"/>
    <property type="molecule type" value="Genomic_DNA"/>
</dbReference>
<dbReference type="Bgee" id="ENSLACG00000009776">
    <property type="expression patterns" value="Expressed in muscle tissue and 6 other cell types or tissues"/>
</dbReference>
<feature type="domain" description="ATPase AAA-type core" evidence="1">
    <location>
        <begin position="267"/>
        <end position="388"/>
    </location>
</feature>
<dbReference type="GO" id="GO:0016887">
    <property type="term" value="F:ATP hydrolysis activity"/>
    <property type="evidence" value="ECO:0007669"/>
    <property type="project" value="InterPro"/>
</dbReference>
<dbReference type="InParanoid" id="H3AN88"/>
<reference evidence="4" key="1">
    <citation type="submission" date="2011-08" db="EMBL/GenBank/DDBJ databases">
        <title>The draft genome of Latimeria chalumnae.</title>
        <authorList>
            <person name="Di Palma F."/>
            <person name="Alfoldi J."/>
            <person name="Johnson J."/>
            <person name="Berlin A."/>
            <person name="Gnerre S."/>
            <person name="Jaffe D."/>
            <person name="MacCallum I."/>
            <person name="Young S."/>
            <person name="Walker B.J."/>
            <person name="Lander E."/>
            <person name="Lindblad-Toh K."/>
        </authorList>
    </citation>
    <scope>NUCLEOTIDE SEQUENCE [LARGE SCALE GENOMIC DNA]</scope>
    <source>
        <strain evidence="4">Wild caught</strain>
    </source>
</reference>
<reference evidence="3" key="3">
    <citation type="submission" date="2025-09" db="UniProtKB">
        <authorList>
            <consortium name="Ensembl"/>
        </authorList>
    </citation>
    <scope>IDENTIFICATION</scope>
</reference>
<keyword evidence="4" id="KW-1185">Reference proteome</keyword>
<dbReference type="Ensembl" id="ENSLACT00000011192.1">
    <property type="protein sequence ID" value="ENSLACP00000011109.1"/>
    <property type="gene ID" value="ENSLACG00000009776.1"/>
</dbReference>
<dbReference type="EMBL" id="AFYH01075512">
    <property type="status" value="NOT_ANNOTATED_CDS"/>
    <property type="molecule type" value="Genomic_DNA"/>
</dbReference>
<feature type="domain" description="Peroxisomal ATPase PEX6 double psi barrel" evidence="2">
    <location>
        <begin position="5"/>
        <end position="79"/>
    </location>
</feature>
<dbReference type="Proteomes" id="UP000008672">
    <property type="component" value="Unassembled WGS sequence"/>
</dbReference>
<dbReference type="EMBL" id="AFYH01075514">
    <property type="status" value="NOT_ANNOTATED_CDS"/>
    <property type="molecule type" value="Genomic_DNA"/>
</dbReference>
<evidence type="ECO:0008006" key="5">
    <source>
        <dbReference type="Google" id="ProtNLM"/>
    </source>
</evidence>
<dbReference type="AlphaFoldDB" id="H3AN88"/>
<dbReference type="FunFam" id="1.10.8.60:FF:000039">
    <property type="entry name" value="peroxisome biogenesis factor 6"/>
    <property type="match status" value="1"/>
</dbReference>
<dbReference type="Gene3D" id="3.40.50.300">
    <property type="entry name" value="P-loop containing nucleotide triphosphate hydrolases"/>
    <property type="match status" value="2"/>
</dbReference>
<dbReference type="InterPro" id="IPR057604">
    <property type="entry name" value="DPBB_PEX6"/>
</dbReference>
<dbReference type="GO" id="GO:0016558">
    <property type="term" value="P:protein import into peroxisome matrix"/>
    <property type="evidence" value="ECO:0007669"/>
    <property type="project" value="TreeGrafter"/>
</dbReference>
<dbReference type="GeneTree" id="ENSGT00550000074953"/>
<evidence type="ECO:0000313" key="4">
    <source>
        <dbReference type="Proteomes" id="UP000008672"/>
    </source>
</evidence>
<dbReference type="InterPro" id="IPR003959">
    <property type="entry name" value="ATPase_AAA_core"/>
</dbReference>
<sequence length="780" mass="86340">DPSSALFVSRFTLRRLGLFQREWVSGSLQPERGRPGAGGAARSRLLSVVVVDFPRFQQLELPDGVGLVSPVLWFNLTGGAPVPSVSGMLKLKRCNEWCSSDRNLQRDSCSTLFTPPFAKELHVQIVSSPAYSTRGVYDSMLFTHFQTVRLVQMGDILCVSTEGQPDYLTSHSEGFKRWPCLYFKVKKILAGDSVSQPLGYLVDTEHTTLYLSGSTHSFVPWVPPGAAHPFWATLWPPGLCEVVDRLVDIVLPYLQDGPPALDSPAAILLWGPRGAGKITAIQAACARLSLHFLQVDCVSLCCDTSGATEARLQALFSESDSCRPCLLLLRNIHMLGKDRDGIGDDPRVVATLRQLLSSPARDSRGLPLIAMGTAYSLRDLSPEMQMAFLHEVLLEVPSEEQRRAVLSALTAPLSLGRDVNLSLLSKHTAGFVLGDFCALLSSACRAACRRVKRTWWGSVDLLTEGLCLHSVVQTNLSGYGAMRVPWRRVTQPHPKTDSFSMKEVDFSSSEYYVCTSGRESQLEHTDLITLLMTQSYSILVTRPPPPTAKNPPLRLFVAFATFFSSVKGSSPKKKKQKQKKIIIKKIFSRARAAAPCIIFFDELDSLAPNRGRSGDSGGVTDSIIHHYIIIIASTYLYGSIWVFSPMGRQSLLDRQVSFLHSPLFDRLLYVGIGEDRESQLNILKAISRKFKVDADVSFSDIIEKCPLRLTGADMYALCSDAMMTAIKRKISRIEEGLDTEESELLLTAEDFHGAAEKLQPSVSELELQKYKVIRQKFAAR</sequence>
<evidence type="ECO:0000313" key="3">
    <source>
        <dbReference type="Ensembl" id="ENSLACP00000011109.1"/>
    </source>
</evidence>
<evidence type="ECO:0000259" key="1">
    <source>
        <dbReference type="Pfam" id="PF00004"/>
    </source>
</evidence>
<dbReference type="Pfam" id="PF25395">
    <property type="entry name" value="DPBB_PEX6"/>
    <property type="match status" value="1"/>
</dbReference>
<dbReference type="eggNOG" id="KOG0736">
    <property type="taxonomic scope" value="Eukaryota"/>
</dbReference>
<dbReference type="GO" id="GO:0005778">
    <property type="term" value="C:peroxisomal membrane"/>
    <property type="evidence" value="ECO:0007669"/>
    <property type="project" value="TreeGrafter"/>
</dbReference>
<reference evidence="3" key="2">
    <citation type="submission" date="2025-08" db="UniProtKB">
        <authorList>
            <consortium name="Ensembl"/>
        </authorList>
    </citation>
    <scope>IDENTIFICATION</scope>
</reference>
<dbReference type="InterPro" id="IPR027417">
    <property type="entry name" value="P-loop_NTPase"/>
</dbReference>
<dbReference type="Pfam" id="PF00004">
    <property type="entry name" value="AAA"/>
    <property type="match status" value="2"/>
</dbReference>
<dbReference type="FunCoup" id="H3AN88">
    <property type="interactions" value="832"/>
</dbReference>
<dbReference type="InterPro" id="IPR050168">
    <property type="entry name" value="AAA_ATPase_domain"/>
</dbReference>
<dbReference type="Gene3D" id="1.10.8.60">
    <property type="match status" value="2"/>
</dbReference>
<dbReference type="OMA" id="QCKFAAC"/>
<dbReference type="GO" id="GO:0005524">
    <property type="term" value="F:ATP binding"/>
    <property type="evidence" value="ECO:0007669"/>
    <property type="project" value="InterPro"/>
</dbReference>
<proteinExistence type="predicted"/>
<dbReference type="EMBL" id="AFYH01075510">
    <property type="status" value="NOT_ANNOTATED_CDS"/>
    <property type="molecule type" value="Genomic_DNA"/>
</dbReference>
<evidence type="ECO:0000259" key="2">
    <source>
        <dbReference type="Pfam" id="PF25395"/>
    </source>
</evidence>
<feature type="domain" description="ATPase AAA-type core" evidence="1">
    <location>
        <begin position="564"/>
        <end position="617"/>
    </location>
</feature>
<dbReference type="STRING" id="7897.ENSLACP00000011109"/>